<protein>
    <submittedName>
        <fullName evidence="1">Predicted protein</fullName>
    </submittedName>
</protein>
<organism evidence="3">
    <name type="scientific">Laccaria bicolor (strain S238N-H82 / ATCC MYA-4686)</name>
    <name type="common">Bicoloured deceiver</name>
    <name type="synonym">Laccaria laccata var. bicolor</name>
    <dbReference type="NCBI Taxonomy" id="486041"/>
    <lineage>
        <taxon>Eukaryota</taxon>
        <taxon>Fungi</taxon>
        <taxon>Dikarya</taxon>
        <taxon>Basidiomycota</taxon>
        <taxon>Agaricomycotina</taxon>
        <taxon>Agaricomycetes</taxon>
        <taxon>Agaricomycetidae</taxon>
        <taxon>Agaricales</taxon>
        <taxon>Agaricineae</taxon>
        <taxon>Hydnangiaceae</taxon>
        <taxon>Laccaria</taxon>
    </lineage>
</organism>
<accession>B0E1W3</accession>
<proteinExistence type="predicted"/>
<dbReference type="GeneID" id="6085836"/>
<evidence type="ECO:0000313" key="1">
    <source>
        <dbReference type="EMBL" id="EDQ99167.1"/>
    </source>
</evidence>
<dbReference type="RefSeq" id="XP_001890184.1">
    <property type="nucleotide sequence ID" value="XM_001890149.1"/>
</dbReference>
<evidence type="ECO:0000313" key="2">
    <source>
        <dbReference type="EMBL" id="EDQ99171.1"/>
    </source>
</evidence>
<dbReference type="Proteomes" id="UP000001194">
    <property type="component" value="Unassembled WGS sequence"/>
</dbReference>
<dbReference type="HOGENOM" id="CLU_891573_0_0_1"/>
<dbReference type="KEGG" id="lbc:LACBIDRAFT_335280"/>
<name>B0E1W3_LACBS</name>
<evidence type="ECO:0000313" key="3">
    <source>
        <dbReference type="Proteomes" id="UP000001194"/>
    </source>
</evidence>
<gene>
    <name evidence="1" type="ORF">LACBIDRAFT_335280</name>
    <name evidence="2" type="ORF">LACBIDRAFT_335288</name>
</gene>
<sequence>MLDWLRGLAEEGRIGAIERKKEERQRLVEFDTIRQGVPNGWGRLYGFRERDCAEVSNGCESTCCEFFFRLRSSWRGPGSWAKGQEDLPAPSNFPHFRFPPLLLLPLRLSRFVRNLNLESKLILRHTNLTHPLTPSKWNKTPSKASGVRELLVYVFIGRAVPAYTIAGGRPLRGRGVSIFPEPVMEGELNEGNPSLLREDLLRTRFNNTYYGNAELNEGNTSLLREDLLRTRCRLVEARNGETELTDKCEVDGSVGAPIAIAPGRAAGLERHYKRIAALLSVEIFQATACLPDKNSGDRSAKVEGHNLETEER</sequence>
<dbReference type="GeneID" id="6085834"/>
<dbReference type="RefSeq" id="XP_001890188.1">
    <property type="nucleotide sequence ID" value="XM_001890153.1"/>
</dbReference>
<keyword evidence="3" id="KW-1185">Reference proteome</keyword>
<dbReference type="AlphaFoldDB" id="B0E1W3"/>
<reference evidence="1 3" key="1">
    <citation type="journal article" date="2008" name="Nature">
        <title>The genome of Laccaria bicolor provides insights into mycorrhizal symbiosis.</title>
        <authorList>
            <person name="Martin F."/>
            <person name="Aerts A."/>
            <person name="Ahren D."/>
            <person name="Brun A."/>
            <person name="Danchin E.G.J."/>
            <person name="Duchaussoy F."/>
            <person name="Gibon J."/>
            <person name="Kohler A."/>
            <person name="Lindquist E."/>
            <person name="Pereda V."/>
            <person name="Salamov A."/>
            <person name="Shapiro H.J."/>
            <person name="Wuyts J."/>
            <person name="Blaudez D."/>
            <person name="Buee M."/>
            <person name="Brokstein P."/>
            <person name="Canbaeck B."/>
            <person name="Cohen D."/>
            <person name="Courty P.E."/>
            <person name="Coutinho P.M."/>
            <person name="Delaruelle C."/>
            <person name="Detter J.C."/>
            <person name="Deveau A."/>
            <person name="DiFazio S."/>
            <person name="Duplessis S."/>
            <person name="Fraissinet-Tachet L."/>
            <person name="Lucic E."/>
            <person name="Frey-Klett P."/>
            <person name="Fourrey C."/>
            <person name="Feussner I."/>
            <person name="Gay G."/>
            <person name="Grimwood J."/>
            <person name="Hoegger P.J."/>
            <person name="Jain P."/>
            <person name="Kilaru S."/>
            <person name="Labbe J."/>
            <person name="Lin Y.C."/>
            <person name="Legue V."/>
            <person name="Le Tacon F."/>
            <person name="Marmeisse R."/>
            <person name="Melayah D."/>
            <person name="Montanini B."/>
            <person name="Muratet M."/>
            <person name="Nehls U."/>
            <person name="Niculita-Hirzel H."/>
            <person name="Oudot-Le Secq M.P."/>
            <person name="Peter M."/>
            <person name="Quesneville H."/>
            <person name="Rajashekar B."/>
            <person name="Reich M."/>
            <person name="Rouhier N."/>
            <person name="Schmutz J."/>
            <person name="Yin T."/>
            <person name="Chalot M."/>
            <person name="Henrissat B."/>
            <person name="Kuees U."/>
            <person name="Lucas S."/>
            <person name="Van de Peer Y."/>
            <person name="Podila G.K."/>
            <person name="Polle A."/>
            <person name="Pukkila P.J."/>
            <person name="Richardson P.M."/>
            <person name="Rouze P."/>
            <person name="Sanders I.R."/>
            <person name="Stajich J.E."/>
            <person name="Tunlid A."/>
            <person name="Tuskan G."/>
            <person name="Grigoriev I.V."/>
        </authorList>
    </citation>
    <scope>NUCLEOTIDE SEQUENCE [LARGE SCALE GENOMIC DNA]</scope>
    <source>
        <strain evidence="3">S238N-H82 / ATCC MYA-4686</strain>
    </source>
</reference>
<dbReference type="OrthoDB" id="3147752at2759"/>
<dbReference type="EMBL" id="DS547171">
    <property type="protein sequence ID" value="EDQ99171.1"/>
    <property type="molecule type" value="Genomic_DNA"/>
</dbReference>
<dbReference type="InParanoid" id="B0E1W3"/>
<dbReference type="KEGG" id="lbc:LACBIDRAFT_335288"/>
<dbReference type="EMBL" id="DS547171">
    <property type="protein sequence ID" value="EDQ99167.1"/>
    <property type="molecule type" value="Genomic_DNA"/>
</dbReference>